<dbReference type="HOGENOM" id="CLU_2091364_0_0_2"/>
<protein>
    <submittedName>
        <fullName evidence="3">Uncharacterized protein</fullName>
    </submittedName>
</protein>
<sequence>MSSGVFELGVANRSGVIYTLGGAFVGVTERSPPDTPDESKAVSPPEDEPPRDGIVSVRTALLGIGFIWLAAVSTFGAAGAAIYGVRTSSGYLFVAALAAAIAVTAGSGALRTFGYR</sequence>
<name>M1XN19_NATM8</name>
<dbReference type="EMBL" id="HF582854">
    <property type="protein sequence ID" value="CCQ35285.1"/>
    <property type="molecule type" value="Genomic_DNA"/>
</dbReference>
<evidence type="ECO:0000313" key="3">
    <source>
        <dbReference type="EMBL" id="CCQ35285.1"/>
    </source>
</evidence>
<feature type="transmembrane region" description="Helical" evidence="2">
    <location>
        <begin position="91"/>
        <end position="110"/>
    </location>
</feature>
<dbReference type="Proteomes" id="UP000011867">
    <property type="component" value="Chromosome"/>
</dbReference>
<gene>
    <name evidence="3" type="ordered locus">Nmlp_1074</name>
</gene>
<keyword evidence="2" id="KW-1133">Transmembrane helix</keyword>
<dbReference type="KEGG" id="nmo:Nmlp_1074"/>
<proteinExistence type="predicted"/>
<evidence type="ECO:0000256" key="1">
    <source>
        <dbReference type="SAM" id="MobiDB-lite"/>
    </source>
</evidence>
<reference evidence="3 4" key="1">
    <citation type="journal article" date="2013" name="Genome Announc.">
        <title>Genome of the haloarchaeon Natronomonas moolapensis, a neutrophilic member of a previously haloalkaliphilic genus.</title>
        <authorList>
            <person name="Dyall-Smith M.L."/>
            <person name="Pfeiffer F."/>
            <person name="Oberwinkler T."/>
            <person name="Klee K."/>
            <person name="Rampp M."/>
            <person name="Palm P."/>
            <person name="Gross K."/>
            <person name="Schuster S.C."/>
            <person name="Oesterhelt D."/>
        </authorList>
    </citation>
    <scope>NUCLEOTIDE SEQUENCE [LARGE SCALE GENOMIC DNA]</scope>
    <source>
        <strain evidence="4">DSM 18674 / JCM 14361 / 8.8.11</strain>
    </source>
</reference>
<keyword evidence="2" id="KW-0472">Membrane</keyword>
<evidence type="ECO:0000256" key="2">
    <source>
        <dbReference type="SAM" id="Phobius"/>
    </source>
</evidence>
<evidence type="ECO:0000313" key="4">
    <source>
        <dbReference type="Proteomes" id="UP000011867"/>
    </source>
</evidence>
<keyword evidence="4" id="KW-1185">Reference proteome</keyword>
<dbReference type="AlphaFoldDB" id="M1XN19"/>
<accession>M1XN19</accession>
<organism evidence="3 4">
    <name type="scientific">Natronomonas moolapensis (strain DSM 18674 / CECT 7526 / JCM 14361 / 8.8.11)</name>
    <dbReference type="NCBI Taxonomy" id="268739"/>
    <lineage>
        <taxon>Archaea</taxon>
        <taxon>Methanobacteriati</taxon>
        <taxon>Methanobacteriota</taxon>
        <taxon>Stenosarchaea group</taxon>
        <taxon>Halobacteria</taxon>
        <taxon>Halobacteriales</taxon>
        <taxon>Natronomonadaceae</taxon>
        <taxon>Natronomonas</taxon>
    </lineage>
</organism>
<keyword evidence="2" id="KW-0812">Transmembrane</keyword>
<feature type="transmembrane region" description="Helical" evidence="2">
    <location>
        <begin position="60"/>
        <end position="85"/>
    </location>
</feature>
<feature type="region of interest" description="Disordered" evidence="1">
    <location>
        <begin position="28"/>
        <end position="52"/>
    </location>
</feature>